<feature type="compositionally biased region" description="Acidic residues" evidence="1">
    <location>
        <begin position="424"/>
        <end position="433"/>
    </location>
</feature>
<feature type="compositionally biased region" description="Acidic residues" evidence="1">
    <location>
        <begin position="214"/>
        <end position="228"/>
    </location>
</feature>
<dbReference type="EMBL" id="HBIM01005945">
    <property type="protein sequence ID" value="CAE0407235.1"/>
    <property type="molecule type" value="Transcribed_RNA"/>
</dbReference>
<dbReference type="AlphaFoldDB" id="A0A7S3P5V7"/>
<proteinExistence type="predicted"/>
<name>A0A7S3P5V7_9STRA</name>
<feature type="compositionally biased region" description="Basic and acidic residues" evidence="1">
    <location>
        <begin position="383"/>
        <end position="394"/>
    </location>
</feature>
<feature type="compositionally biased region" description="Polar residues" evidence="1">
    <location>
        <begin position="369"/>
        <end position="382"/>
    </location>
</feature>
<evidence type="ECO:0000313" key="2">
    <source>
        <dbReference type="EMBL" id="CAE0407235.1"/>
    </source>
</evidence>
<feature type="compositionally biased region" description="Polar residues" evidence="1">
    <location>
        <begin position="446"/>
        <end position="455"/>
    </location>
</feature>
<organism evidence="2">
    <name type="scientific">Amphora coffeiformis</name>
    <dbReference type="NCBI Taxonomy" id="265554"/>
    <lineage>
        <taxon>Eukaryota</taxon>
        <taxon>Sar</taxon>
        <taxon>Stramenopiles</taxon>
        <taxon>Ochrophyta</taxon>
        <taxon>Bacillariophyta</taxon>
        <taxon>Bacillariophyceae</taxon>
        <taxon>Bacillariophycidae</taxon>
        <taxon>Thalassiophysales</taxon>
        <taxon>Catenulaceae</taxon>
        <taxon>Amphora</taxon>
    </lineage>
</organism>
<gene>
    <name evidence="2" type="ORF">ACOF00016_LOCUS5062</name>
</gene>
<reference evidence="2" key="1">
    <citation type="submission" date="2021-01" db="EMBL/GenBank/DDBJ databases">
        <authorList>
            <person name="Corre E."/>
            <person name="Pelletier E."/>
            <person name="Niang G."/>
            <person name="Scheremetjew M."/>
            <person name="Finn R."/>
            <person name="Kale V."/>
            <person name="Holt S."/>
            <person name="Cochrane G."/>
            <person name="Meng A."/>
            <person name="Brown T."/>
            <person name="Cohen L."/>
        </authorList>
    </citation>
    <scope>NUCLEOTIDE SEQUENCE</scope>
    <source>
        <strain evidence="2">CCMP127</strain>
    </source>
</reference>
<accession>A0A7S3P5V7</accession>
<feature type="region of interest" description="Disordered" evidence="1">
    <location>
        <begin position="1"/>
        <end position="42"/>
    </location>
</feature>
<feature type="region of interest" description="Disordered" evidence="1">
    <location>
        <begin position="356"/>
        <end position="455"/>
    </location>
</feature>
<feature type="compositionally biased region" description="Low complexity" evidence="1">
    <location>
        <begin position="12"/>
        <end position="35"/>
    </location>
</feature>
<evidence type="ECO:0000256" key="1">
    <source>
        <dbReference type="SAM" id="MobiDB-lite"/>
    </source>
</evidence>
<protein>
    <submittedName>
        <fullName evidence="2">Uncharacterized protein</fullName>
    </submittedName>
</protein>
<sequence>MVEDAKMPPPLAATTASTTTKDSVVPTKDPTTTPVAMLKDPPPTSIVPAAVASTAAAAASSSSCVARASPTTGVIQEDVRPSTISHQEEMDRQLAEALFAEEVRQHSLSASAAFPMDDDEPPANFETLVMLEQDFLPILEIVWPEAYWPISVPDSVPEEELTSPGKEGNQLEKKKGEEELNTATVVNLEQDEHTKKPTPAVASLDPQKSTTTQSEEEESKNNNEEEEAGEAYKRYLYFQLKGMAEEMNETLTDVRTFIRIGGPLKLVEFLQSSVCEVCTMGELADTIDPDDDFDEMLASLDLWDSEGRLCMFQYMCRAIRELGADALDELLLNAKEIGYNPGQIVELIYHRVKNKSQQEEDEEAIKPAATTTDPSSSAQMKTEGQDGAKKDANHSETASTMDSADDAMICRGAKKPKLGHHQEDIDDKNDDDDGGGKMGAVRDQQPYPSSVTILS</sequence>
<feature type="region of interest" description="Disordered" evidence="1">
    <location>
        <begin position="155"/>
        <end position="228"/>
    </location>
</feature>
<feature type="compositionally biased region" description="Basic and acidic residues" evidence="1">
    <location>
        <begin position="169"/>
        <end position="178"/>
    </location>
</feature>